<dbReference type="PANTHER" id="PTHR44688">
    <property type="entry name" value="DNA-BINDING TRANSCRIPTIONAL ACTIVATOR DEVR_DOSR"/>
    <property type="match status" value="1"/>
</dbReference>
<dbReference type="Gene3D" id="1.10.10.10">
    <property type="entry name" value="Winged helix-like DNA-binding domain superfamily/Winged helix DNA-binding domain"/>
    <property type="match status" value="1"/>
</dbReference>
<feature type="region of interest" description="Disordered" evidence="4">
    <location>
        <begin position="154"/>
        <end position="181"/>
    </location>
</feature>
<dbReference type="Pfam" id="PF00196">
    <property type="entry name" value="GerE"/>
    <property type="match status" value="1"/>
</dbReference>
<evidence type="ECO:0000259" key="5">
    <source>
        <dbReference type="PROSITE" id="PS50043"/>
    </source>
</evidence>
<dbReference type="AlphaFoldDB" id="A0A068SX23"/>
<feature type="domain" description="HTH luxR-type" evidence="5">
    <location>
        <begin position="181"/>
        <end position="246"/>
    </location>
</feature>
<dbReference type="GeneID" id="24259058"/>
<gene>
    <name evidence="6" type="ORF">RG540_CH34810</name>
</gene>
<dbReference type="GO" id="GO:0006355">
    <property type="term" value="P:regulation of DNA-templated transcription"/>
    <property type="evidence" value="ECO:0007669"/>
    <property type="project" value="InterPro"/>
</dbReference>
<dbReference type="SUPFAM" id="SSF46894">
    <property type="entry name" value="C-terminal effector domain of the bipartite response regulators"/>
    <property type="match status" value="1"/>
</dbReference>
<feature type="region of interest" description="Disordered" evidence="4">
    <location>
        <begin position="251"/>
        <end position="271"/>
    </location>
</feature>
<dbReference type="RefSeq" id="WP_157884628.1">
    <property type="nucleotide sequence ID" value="NZ_HG938353.1"/>
</dbReference>
<evidence type="ECO:0000256" key="2">
    <source>
        <dbReference type="ARBA" id="ARBA00023125"/>
    </source>
</evidence>
<protein>
    <submittedName>
        <fullName evidence="6">Putative GerE family transcriptional regulator</fullName>
    </submittedName>
</protein>
<dbReference type="HOGENOM" id="CLU_092053_0_0_5"/>
<evidence type="ECO:0000313" key="7">
    <source>
        <dbReference type="Proteomes" id="UP000028181"/>
    </source>
</evidence>
<keyword evidence="1" id="KW-0805">Transcription regulation</keyword>
<dbReference type="EMBL" id="HG938353">
    <property type="protein sequence ID" value="CDN49645.1"/>
    <property type="molecule type" value="Genomic_DNA"/>
</dbReference>
<reference evidence="7" key="1">
    <citation type="journal article" date="2014" name="BMC Genomics">
        <title>Genome sequencing of two Neorhizobium galegae strains reveals a noeT gene responsible for the unusual acetylation of the nodulation factors.</title>
        <authorList>
            <person name="Osterman J."/>
            <person name="Marsh J."/>
            <person name="Laine P.K."/>
            <person name="Zeng Z."/>
            <person name="Alatalo E."/>
            <person name="Sullivan J.T."/>
            <person name="Young J.P."/>
            <person name="Thomas-Oates J."/>
            <person name="Paulin L."/>
            <person name="Lindstrom K."/>
        </authorList>
    </citation>
    <scope>NUCLEOTIDE SEQUENCE [LARGE SCALE GENOMIC DNA]</scope>
    <source>
        <strain evidence="7">HAMBI 540</strain>
    </source>
</reference>
<dbReference type="GO" id="GO:0003677">
    <property type="term" value="F:DNA binding"/>
    <property type="evidence" value="ECO:0007669"/>
    <property type="project" value="UniProtKB-KW"/>
</dbReference>
<dbReference type="SMART" id="SM00421">
    <property type="entry name" value="HTH_LUXR"/>
    <property type="match status" value="1"/>
</dbReference>
<keyword evidence="3" id="KW-0804">Transcription</keyword>
<dbReference type="CDD" id="cd06170">
    <property type="entry name" value="LuxR_C_like"/>
    <property type="match status" value="1"/>
</dbReference>
<dbReference type="InterPro" id="IPR016032">
    <property type="entry name" value="Sig_transdc_resp-reg_C-effctor"/>
</dbReference>
<proteinExistence type="predicted"/>
<accession>A0A068SX23</accession>
<organism evidence="6 7">
    <name type="scientific">Neorhizobium galegae bv. orientalis str. HAMBI 540</name>
    <dbReference type="NCBI Taxonomy" id="1028800"/>
    <lineage>
        <taxon>Bacteria</taxon>
        <taxon>Pseudomonadati</taxon>
        <taxon>Pseudomonadota</taxon>
        <taxon>Alphaproteobacteria</taxon>
        <taxon>Hyphomicrobiales</taxon>
        <taxon>Rhizobiaceae</taxon>
        <taxon>Rhizobium/Agrobacterium group</taxon>
        <taxon>Neorhizobium</taxon>
    </lineage>
</organism>
<feature type="compositionally biased region" description="Basic and acidic residues" evidence="4">
    <location>
        <begin position="259"/>
        <end position="271"/>
    </location>
</feature>
<evidence type="ECO:0000313" key="6">
    <source>
        <dbReference type="EMBL" id="CDN49645.1"/>
    </source>
</evidence>
<keyword evidence="2" id="KW-0238">DNA-binding</keyword>
<dbReference type="PROSITE" id="PS00622">
    <property type="entry name" value="HTH_LUXR_1"/>
    <property type="match status" value="1"/>
</dbReference>
<dbReference type="OrthoDB" id="9810375at2"/>
<dbReference type="Proteomes" id="UP000028181">
    <property type="component" value="Chromosome I"/>
</dbReference>
<dbReference type="PANTHER" id="PTHR44688:SF16">
    <property type="entry name" value="DNA-BINDING TRANSCRIPTIONAL ACTIVATOR DEVR_DOSR"/>
    <property type="match status" value="1"/>
</dbReference>
<sequence length="271" mass="29665">MQIPHGISQHAGLDLATSALKRMNAIRTLLFICSPGTISTAMIAAIESEFPWLNVKTVPDLKLASAEFDNPVQLMLADVRLASALAEYWPELAHYHPAATLALIGTDDGEIASDHQRAKELEIVQGILPFNVNLDVFLSGLRIVLKGGTYFPSTGYRAQRSPPPETSEDPADTKPAPYNAGKQAIEKLTKRENEILARMAMGNQNKIIAAALSLSEHTVKIHIHNIITKLGVHNRTEVVALYFEYRRKDVTGNAGDTNRGQDGRSLSGDKY</sequence>
<dbReference type="InterPro" id="IPR036388">
    <property type="entry name" value="WH-like_DNA-bd_sf"/>
</dbReference>
<dbReference type="KEGG" id="ngg:RG540_CH34810"/>
<keyword evidence="7" id="KW-1185">Reference proteome</keyword>
<evidence type="ECO:0000256" key="3">
    <source>
        <dbReference type="ARBA" id="ARBA00023163"/>
    </source>
</evidence>
<evidence type="ECO:0000256" key="1">
    <source>
        <dbReference type="ARBA" id="ARBA00023015"/>
    </source>
</evidence>
<evidence type="ECO:0000256" key="4">
    <source>
        <dbReference type="SAM" id="MobiDB-lite"/>
    </source>
</evidence>
<dbReference type="PATRIC" id="fig|1028800.3.peg.3538"/>
<name>A0A068SX23_NEOGA</name>
<dbReference type="PROSITE" id="PS50043">
    <property type="entry name" value="HTH_LUXR_2"/>
    <property type="match status" value="1"/>
</dbReference>
<dbReference type="PRINTS" id="PR00038">
    <property type="entry name" value="HTHLUXR"/>
</dbReference>
<dbReference type="eggNOG" id="COG2197">
    <property type="taxonomic scope" value="Bacteria"/>
</dbReference>
<dbReference type="InterPro" id="IPR000792">
    <property type="entry name" value="Tscrpt_reg_LuxR_C"/>
</dbReference>